<accession>A0A840P1C6</accession>
<evidence type="ECO:0000313" key="1">
    <source>
        <dbReference type="EMBL" id="MBB5133498.1"/>
    </source>
</evidence>
<dbReference type="AlphaFoldDB" id="A0A840P1C6"/>
<dbReference type="RefSeq" id="WP_185050455.1">
    <property type="nucleotide sequence ID" value="NZ_BAABIX010000001.1"/>
</dbReference>
<name>A0A840P1C6_9ACTN</name>
<organism evidence="1 2">
    <name type="scientific">Thermocatellispora tengchongensis</name>
    <dbReference type="NCBI Taxonomy" id="1073253"/>
    <lineage>
        <taxon>Bacteria</taxon>
        <taxon>Bacillati</taxon>
        <taxon>Actinomycetota</taxon>
        <taxon>Actinomycetes</taxon>
        <taxon>Streptosporangiales</taxon>
        <taxon>Streptosporangiaceae</taxon>
        <taxon>Thermocatellispora</taxon>
    </lineage>
</organism>
<gene>
    <name evidence="1" type="ORF">HNP84_003224</name>
</gene>
<protein>
    <submittedName>
        <fullName evidence="1">Uncharacterized protein</fullName>
    </submittedName>
</protein>
<dbReference type="EMBL" id="JACHGN010000006">
    <property type="protein sequence ID" value="MBB5133498.1"/>
    <property type="molecule type" value="Genomic_DNA"/>
</dbReference>
<comment type="caution">
    <text evidence="1">The sequence shown here is derived from an EMBL/GenBank/DDBJ whole genome shotgun (WGS) entry which is preliminary data.</text>
</comment>
<reference evidence="1 2" key="1">
    <citation type="submission" date="2020-08" db="EMBL/GenBank/DDBJ databases">
        <title>Genomic Encyclopedia of Type Strains, Phase IV (KMG-IV): sequencing the most valuable type-strain genomes for metagenomic binning, comparative biology and taxonomic classification.</title>
        <authorList>
            <person name="Goeker M."/>
        </authorList>
    </citation>
    <scope>NUCLEOTIDE SEQUENCE [LARGE SCALE GENOMIC DNA]</scope>
    <source>
        <strain evidence="1 2">DSM 45615</strain>
    </source>
</reference>
<sequence length="71" mass="8158">MTNGQPDPGEDAWRALGAEPGLCRDCRHSRLNQTRRGTAYLRCTRAAWDERLPRYPRLPVLRCPGHEPETE</sequence>
<dbReference type="Proteomes" id="UP000578449">
    <property type="component" value="Unassembled WGS sequence"/>
</dbReference>
<evidence type="ECO:0000313" key="2">
    <source>
        <dbReference type="Proteomes" id="UP000578449"/>
    </source>
</evidence>
<proteinExistence type="predicted"/>
<keyword evidence="2" id="KW-1185">Reference proteome</keyword>